<dbReference type="EMBL" id="AP011528">
    <property type="protein sequence ID" value="BAP62462.1"/>
    <property type="molecule type" value="Genomic_DNA"/>
</dbReference>
<dbReference type="KEGG" id="mmao:MMOS7_03760"/>
<sequence length="144" mass="15974">MGFSEIYGVAFLSIILLISITVIYGTVDSNLNNILSANDDHAYNLLKKSKENLTVQYEGIDSDSGILNITVVNNGNILEDASKWTVIFEGDVVNNPVIEKTYIEPLSRTQIYIETIYNSTTIDDKRVVVSGEFGTTFLKTIDVN</sequence>
<organism evidence="2 3">
    <name type="scientific">Methanococcus maripaludis OS7</name>
    <dbReference type="NCBI Taxonomy" id="637915"/>
    <lineage>
        <taxon>Archaea</taxon>
        <taxon>Methanobacteriati</taxon>
        <taxon>Methanobacteriota</taxon>
        <taxon>Methanomada group</taxon>
        <taxon>Methanococci</taxon>
        <taxon>Methanococcales</taxon>
        <taxon>Methanococcaceae</taxon>
        <taxon>Methanococcus</taxon>
    </lineage>
</organism>
<accession>A0A2Z5PF96</accession>
<evidence type="ECO:0008006" key="4">
    <source>
        <dbReference type="Google" id="ProtNLM"/>
    </source>
</evidence>
<dbReference type="GeneID" id="37874860"/>
<protein>
    <recommendedName>
        <fullName evidence="4">Flagellar protein FlaF</fullName>
    </recommendedName>
</protein>
<evidence type="ECO:0000313" key="2">
    <source>
        <dbReference type="EMBL" id="BAP62462.1"/>
    </source>
</evidence>
<keyword evidence="1" id="KW-0812">Transmembrane</keyword>
<evidence type="ECO:0000256" key="1">
    <source>
        <dbReference type="SAM" id="Phobius"/>
    </source>
</evidence>
<dbReference type="Proteomes" id="UP000263689">
    <property type="component" value="Chromosome"/>
</dbReference>
<gene>
    <name evidence="2" type="ORF">MMOS7_03760</name>
</gene>
<dbReference type="GeneID" id="10981780"/>
<evidence type="ECO:0000313" key="3">
    <source>
        <dbReference type="Proteomes" id="UP000263689"/>
    </source>
</evidence>
<keyword evidence="1" id="KW-0472">Membrane</keyword>
<reference evidence="2 3" key="1">
    <citation type="submission" date="2009-06" db="EMBL/GenBank/DDBJ databases">
        <title>Molecular Evidence for Microbiologically Influenced Corrosion from genome of Methanogen.</title>
        <authorList>
            <person name="Ito N."/>
            <person name="Tsurumaru H."/>
            <person name="Shimizu A."/>
            <person name="Harada T."/>
            <person name="Hosoyama A."/>
            <person name="Horikawa H."/>
            <person name="Wakai S."/>
            <person name="Sasaki K."/>
            <person name="Nishijima K."/>
            <person name="Ataku H."/>
            <person name="Yamazaki J."/>
            <person name="Mise M."/>
            <person name="Yamazaki S."/>
            <person name="Tanikawa S."/>
            <person name="Harayama S."/>
            <person name="Fujita N."/>
        </authorList>
    </citation>
    <scope>NUCLEOTIDE SEQUENCE [LARGE SCALE GENOMIC DNA]</scope>
    <source>
        <strain evidence="3">OS7 ( NBRC 103642)</strain>
    </source>
</reference>
<dbReference type="AlphaFoldDB" id="A0A2Z5PF96"/>
<keyword evidence="1" id="KW-1133">Transmembrane helix</keyword>
<dbReference type="RefSeq" id="WP_013998767.1">
    <property type="nucleotide sequence ID" value="NZ_AP011528.1"/>
</dbReference>
<name>A0A2Z5PF96_METMI</name>
<feature type="transmembrane region" description="Helical" evidence="1">
    <location>
        <begin position="6"/>
        <end position="27"/>
    </location>
</feature>
<proteinExistence type="predicted"/>